<dbReference type="InterPro" id="IPR015915">
    <property type="entry name" value="Kelch-typ_b-propeller"/>
</dbReference>
<name>A0AAV2HV05_LYMST</name>
<evidence type="ECO:0000313" key="4">
    <source>
        <dbReference type="EMBL" id="CAL1536128.1"/>
    </source>
</evidence>
<dbReference type="Pfam" id="PF07707">
    <property type="entry name" value="BACK"/>
    <property type="match status" value="1"/>
</dbReference>
<feature type="domain" description="BTB" evidence="3">
    <location>
        <begin position="45"/>
        <end position="112"/>
    </location>
</feature>
<dbReference type="InterPro" id="IPR011705">
    <property type="entry name" value="BACK"/>
</dbReference>
<sequence>MDNISLGSSTGSGDGKETVCQLSSTEHTKQLIANIDQMRTDSNYSDIVILIEDLRFPCHKVILAAGSPYFKSMFASGMEESRKREIEMKQIDPIVFGHVILFIYTGNVEISSSTVQELFIQAQLFQIYSLVELCVTYLEQSMSEPNCLAAMTLAEAHGHKPMYDFALRFACRHFDTIKYDEDFVKLSVKCVVDLLKDRRLKCSNEEEVYEAAVRWLDNDVEHRKCYRYKVLSCIKFPHINQSYLIDCVIKAGHLADDQRGRELLDEAVLYHTVPSRRHMLPSYQFTPRYTFPYHECAILLGGRLVDGLSNEVECYRSDTQEFSQLRTLPFKKRNEFAACAVGDEVYVSGGLRSQEFWKYDPTFDSWLRGANMLVARRRHAMAAVDHTIYVLGGFDEEAVLESIEKWERKSNKWEEAGRLSQAVENMGFVAFGKHIYLFGGKNIEEFVTNTVQCFDTVTSTCSVLQKSLPAHDMCLSACVLDGAIYVVGLEGFFRYIPAQEEWELLQDMNLPRDFVSLAVLDQKLFAFGGRRRGAKDNLYSEAIEMYNPETNLWESAGTMPLRMYSYGCVRILLSQHRGGQDSSSLHKVKKTDN</sequence>
<dbReference type="InterPro" id="IPR017096">
    <property type="entry name" value="BTB-kelch_protein"/>
</dbReference>
<evidence type="ECO:0000259" key="3">
    <source>
        <dbReference type="PROSITE" id="PS50097"/>
    </source>
</evidence>
<dbReference type="SMART" id="SM00612">
    <property type="entry name" value="Kelch"/>
    <property type="match status" value="5"/>
</dbReference>
<dbReference type="InterPro" id="IPR011333">
    <property type="entry name" value="SKP1/BTB/POZ_sf"/>
</dbReference>
<dbReference type="PANTHER" id="PTHR45632">
    <property type="entry name" value="LD33804P"/>
    <property type="match status" value="1"/>
</dbReference>
<dbReference type="PANTHER" id="PTHR45632:SF5">
    <property type="entry name" value="KELCH-LIKE PROTEIN 22"/>
    <property type="match status" value="1"/>
</dbReference>
<keyword evidence="1" id="KW-0880">Kelch repeat</keyword>
<gene>
    <name evidence="4" type="ORF">GSLYS_00010041001</name>
</gene>
<reference evidence="4 5" key="1">
    <citation type="submission" date="2024-04" db="EMBL/GenBank/DDBJ databases">
        <authorList>
            <consortium name="Genoscope - CEA"/>
            <person name="William W."/>
        </authorList>
    </citation>
    <scope>NUCLEOTIDE SEQUENCE [LARGE SCALE GENOMIC DNA]</scope>
</reference>
<dbReference type="AlphaFoldDB" id="A0AAV2HV05"/>
<evidence type="ECO:0000313" key="5">
    <source>
        <dbReference type="Proteomes" id="UP001497497"/>
    </source>
</evidence>
<dbReference type="SUPFAM" id="SSF54695">
    <property type="entry name" value="POZ domain"/>
    <property type="match status" value="1"/>
</dbReference>
<dbReference type="PIRSF" id="PIRSF037037">
    <property type="entry name" value="Kelch-like_protein_gigaxonin"/>
    <property type="match status" value="1"/>
</dbReference>
<keyword evidence="2" id="KW-0677">Repeat</keyword>
<dbReference type="EMBL" id="CAXITT010000222">
    <property type="protein sequence ID" value="CAL1536128.1"/>
    <property type="molecule type" value="Genomic_DNA"/>
</dbReference>
<dbReference type="Gene3D" id="2.120.10.80">
    <property type="entry name" value="Kelch-type beta propeller"/>
    <property type="match status" value="1"/>
</dbReference>
<dbReference type="Gene3D" id="1.25.40.420">
    <property type="match status" value="1"/>
</dbReference>
<dbReference type="Pfam" id="PF24681">
    <property type="entry name" value="Kelch_KLHDC2_KLHL20_DRC7"/>
    <property type="match status" value="1"/>
</dbReference>
<dbReference type="SMART" id="SM00225">
    <property type="entry name" value="BTB"/>
    <property type="match status" value="1"/>
</dbReference>
<organism evidence="4 5">
    <name type="scientific">Lymnaea stagnalis</name>
    <name type="common">Great pond snail</name>
    <name type="synonym">Helix stagnalis</name>
    <dbReference type="NCBI Taxonomy" id="6523"/>
    <lineage>
        <taxon>Eukaryota</taxon>
        <taxon>Metazoa</taxon>
        <taxon>Spiralia</taxon>
        <taxon>Lophotrochozoa</taxon>
        <taxon>Mollusca</taxon>
        <taxon>Gastropoda</taxon>
        <taxon>Heterobranchia</taxon>
        <taxon>Euthyneura</taxon>
        <taxon>Panpulmonata</taxon>
        <taxon>Hygrophila</taxon>
        <taxon>Lymnaeoidea</taxon>
        <taxon>Lymnaeidae</taxon>
        <taxon>Lymnaea</taxon>
    </lineage>
</organism>
<dbReference type="InterPro" id="IPR006652">
    <property type="entry name" value="Kelch_1"/>
</dbReference>
<dbReference type="PROSITE" id="PS50097">
    <property type="entry name" value="BTB"/>
    <property type="match status" value="1"/>
</dbReference>
<dbReference type="FunFam" id="1.25.40.420:FF:000001">
    <property type="entry name" value="Kelch-like family member 12"/>
    <property type="match status" value="1"/>
</dbReference>
<evidence type="ECO:0000256" key="2">
    <source>
        <dbReference type="ARBA" id="ARBA00022737"/>
    </source>
</evidence>
<dbReference type="SUPFAM" id="SSF117281">
    <property type="entry name" value="Kelch motif"/>
    <property type="match status" value="1"/>
</dbReference>
<dbReference type="InterPro" id="IPR000210">
    <property type="entry name" value="BTB/POZ_dom"/>
</dbReference>
<dbReference type="Gene3D" id="3.30.710.10">
    <property type="entry name" value="Potassium Channel Kv1.1, Chain A"/>
    <property type="match status" value="1"/>
</dbReference>
<proteinExistence type="predicted"/>
<protein>
    <recommendedName>
        <fullName evidence="3">BTB domain-containing protein</fullName>
    </recommendedName>
</protein>
<comment type="caution">
    <text evidence="4">The sequence shown here is derived from an EMBL/GenBank/DDBJ whole genome shotgun (WGS) entry which is preliminary data.</text>
</comment>
<accession>A0AAV2HV05</accession>
<dbReference type="Proteomes" id="UP001497497">
    <property type="component" value="Unassembled WGS sequence"/>
</dbReference>
<dbReference type="Pfam" id="PF01344">
    <property type="entry name" value="Kelch_1"/>
    <property type="match status" value="1"/>
</dbReference>
<dbReference type="Pfam" id="PF00651">
    <property type="entry name" value="BTB"/>
    <property type="match status" value="1"/>
</dbReference>
<keyword evidence="5" id="KW-1185">Reference proteome</keyword>
<evidence type="ECO:0000256" key="1">
    <source>
        <dbReference type="ARBA" id="ARBA00022441"/>
    </source>
</evidence>
<dbReference type="SMART" id="SM00875">
    <property type="entry name" value="BACK"/>
    <property type="match status" value="1"/>
</dbReference>